<evidence type="ECO:0000256" key="1">
    <source>
        <dbReference type="ARBA" id="ARBA00004613"/>
    </source>
</evidence>
<gene>
    <name evidence="6" type="ordered locus">AXX17_At1g75020</name>
</gene>
<evidence type="ECO:0000256" key="2">
    <source>
        <dbReference type="ARBA" id="ARBA00022525"/>
    </source>
</evidence>
<reference evidence="7" key="1">
    <citation type="journal article" date="2016" name="Proc. Natl. Acad. Sci. U.S.A.">
        <title>Chromosome-level assembly of Arabidopsis thaliana Ler reveals the extent of translocation and inversion polymorphisms.</title>
        <authorList>
            <person name="Zapata L."/>
            <person name="Ding J."/>
            <person name="Willing E.M."/>
            <person name="Hartwig B."/>
            <person name="Bezdan D."/>
            <person name="Jiao W.B."/>
            <person name="Patel V."/>
            <person name="Velikkakam James G."/>
            <person name="Koornneef M."/>
            <person name="Ossowski S."/>
            <person name="Schneeberger K."/>
        </authorList>
    </citation>
    <scope>NUCLEOTIDE SEQUENCE [LARGE SCALE GENOMIC DNA]</scope>
    <source>
        <strain evidence="7">cv. Landsberg erecta</strain>
    </source>
</reference>
<accession>A0A178W6E1</accession>
<dbReference type="Gene3D" id="2.160.20.10">
    <property type="entry name" value="Single-stranded right-handed beta-helix, Pectin lyase-like"/>
    <property type="match status" value="1"/>
</dbReference>
<dbReference type="PANTHER" id="PTHR31375">
    <property type="match status" value="1"/>
</dbReference>
<evidence type="ECO:0000313" key="7">
    <source>
        <dbReference type="Proteomes" id="UP000078284"/>
    </source>
</evidence>
<keyword evidence="4" id="KW-0812">Transmembrane</keyword>
<keyword evidence="3" id="KW-0961">Cell wall biogenesis/degradation</keyword>
<protein>
    <recommendedName>
        <fullName evidence="8">Pectin lyase-like superfamily protein</fullName>
    </recommendedName>
</protein>
<feature type="transmembrane region" description="Helical" evidence="4">
    <location>
        <begin position="127"/>
        <end position="150"/>
    </location>
</feature>
<evidence type="ECO:0000256" key="4">
    <source>
        <dbReference type="SAM" id="Phobius"/>
    </source>
</evidence>
<name>A0A178W6E1_ARATH</name>
<keyword evidence="5" id="KW-0732">Signal</keyword>
<comment type="subcellular location">
    <subcellularLocation>
        <location evidence="1">Secreted</location>
    </subcellularLocation>
</comment>
<dbReference type="SUPFAM" id="SSF51126">
    <property type="entry name" value="Pectin lyase-like"/>
    <property type="match status" value="1"/>
</dbReference>
<evidence type="ECO:0000256" key="5">
    <source>
        <dbReference type="SAM" id="SignalP"/>
    </source>
</evidence>
<dbReference type="InterPro" id="IPR012334">
    <property type="entry name" value="Pectin_lyas_fold"/>
</dbReference>
<organism evidence="6 7">
    <name type="scientific">Arabidopsis thaliana</name>
    <name type="common">Mouse-ear cress</name>
    <dbReference type="NCBI Taxonomy" id="3702"/>
    <lineage>
        <taxon>Eukaryota</taxon>
        <taxon>Viridiplantae</taxon>
        <taxon>Streptophyta</taxon>
        <taxon>Embryophyta</taxon>
        <taxon>Tracheophyta</taxon>
        <taxon>Spermatophyta</taxon>
        <taxon>Magnoliopsida</taxon>
        <taxon>eudicotyledons</taxon>
        <taxon>Gunneridae</taxon>
        <taxon>Pentapetalae</taxon>
        <taxon>rosids</taxon>
        <taxon>malvids</taxon>
        <taxon>Brassicales</taxon>
        <taxon>Brassicaceae</taxon>
        <taxon>Camelineae</taxon>
        <taxon>Arabidopsis</taxon>
    </lineage>
</organism>
<dbReference type="EMBL" id="LUHQ01000001">
    <property type="protein sequence ID" value="OAP14060.1"/>
    <property type="molecule type" value="Genomic_DNA"/>
</dbReference>
<dbReference type="GO" id="GO:0005576">
    <property type="term" value="C:extracellular region"/>
    <property type="evidence" value="ECO:0007669"/>
    <property type="project" value="UniProtKB-SubCell"/>
</dbReference>
<feature type="signal peptide" evidence="5">
    <location>
        <begin position="1"/>
        <end position="28"/>
    </location>
</feature>
<dbReference type="InterPro" id="IPR011050">
    <property type="entry name" value="Pectin_lyase_fold/virulence"/>
</dbReference>
<dbReference type="GO" id="GO:0071555">
    <property type="term" value="P:cell wall organization"/>
    <property type="evidence" value="ECO:0007669"/>
    <property type="project" value="UniProtKB-KW"/>
</dbReference>
<evidence type="ECO:0000313" key="6">
    <source>
        <dbReference type="EMBL" id="OAP14060.1"/>
    </source>
</evidence>
<keyword evidence="4" id="KW-0472">Membrane</keyword>
<feature type="chain" id="PRO_5008095604" description="Pectin lyase-like superfamily protein" evidence="5">
    <location>
        <begin position="29"/>
        <end position="159"/>
    </location>
</feature>
<sequence>MSYSRGGTLVTLLLLLLVASSLALTANANSFESLLQLPRRQSRSTRPRSERLLHVGNFGAKGNGVTDDTKAFADAWKTACSSKVKTRILVPENYTCLLRPIDLSGPCKARLTLQVKPSLPQGYLESLWIFSDCCLCSVVFIAFCSLFWPLDLWYNHCSQ</sequence>
<dbReference type="ExpressionAtlas" id="A0A178W6E1">
    <property type="expression patterns" value="baseline and differential"/>
</dbReference>
<evidence type="ECO:0000256" key="3">
    <source>
        <dbReference type="ARBA" id="ARBA00023316"/>
    </source>
</evidence>
<dbReference type="Proteomes" id="UP000078284">
    <property type="component" value="Chromosome 1"/>
</dbReference>
<keyword evidence="2" id="KW-0964">Secreted</keyword>
<proteinExistence type="predicted"/>
<keyword evidence="4" id="KW-1133">Transmembrane helix</keyword>
<dbReference type="AlphaFoldDB" id="A0A178W6E1"/>
<evidence type="ECO:0008006" key="8">
    <source>
        <dbReference type="Google" id="ProtNLM"/>
    </source>
</evidence>
<comment type="caution">
    <text evidence="6">The sequence shown here is derived from an EMBL/GenBank/DDBJ whole genome shotgun (WGS) entry which is preliminary data.</text>
</comment>